<name>I0A215_FERFK</name>
<accession>I0A215</accession>
<reference evidence="1 2" key="2">
    <citation type="journal article" date="2014" name="Extremophiles">
        <title>Analysis of the complete genome of Fervidococcus fontis confirms the distinct phylogenetic position of the order Fervidicoccales and suggests its environmental function.</title>
        <authorList>
            <person name="Lebedinsky A.V."/>
            <person name="Mardanov A.V."/>
            <person name="Kublanov I.V."/>
            <person name="Gumerov V.M."/>
            <person name="Beletsky A.V."/>
            <person name="Perevalova A.A."/>
            <person name="Bidzhieva S.Kh."/>
            <person name="Bonch-Osmolovskaya E.A."/>
            <person name="Skryabin K.G."/>
            <person name="Ravin N.V."/>
        </authorList>
    </citation>
    <scope>NUCLEOTIDE SEQUENCE [LARGE SCALE GENOMIC DNA]</scope>
    <source>
        <strain evidence="2">DSM 19380 / VKM B-2539 / Kam940</strain>
    </source>
</reference>
<evidence type="ECO:0000313" key="2">
    <source>
        <dbReference type="Proteomes" id="UP000007391"/>
    </source>
</evidence>
<dbReference type="EMBL" id="CP003423">
    <property type="protein sequence ID" value="AFH43022.1"/>
    <property type="molecule type" value="Genomic_DNA"/>
</dbReference>
<dbReference type="eggNOG" id="arCOG01830">
    <property type="taxonomic scope" value="Archaea"/>
</dbReference>
<organism evidence="1 2">
    <name type="scientific">Fervidicoccus fontis (strain DSM 19380 / JCM 18336 / VKM B-2539 / Kam940)</name>
    <dbReference type="NCBI Taxonomy" id="1163730"/>
    <lineage>
        <taxon>Archaea</taxon>
        <taxon>Thermoproteota</taxon>
        <taxon>Thermoprotei</taxon>
        <taxon>Fervidicoccales</taxon>
        <taxon>Fervidicoccaceae</taxon>
        <taxon>Fervidicoccus</taxon>
    </lineage>
</organism>
<gene>
    <name evidence="1" type="ordered locus">FFONT_1034</name>
</gene>
<keyword evidence="2" id="KW-1185">Reference proteome</keyword>
<dbReference type="InParanoid" id="I0A215"/>
<sequence>MYKMIEGFIVEYKNTYWIIRSYYDFGDYLFAIPRYVFDMNRTIKEVKEAIEFVSTYYPEKLQECKCFGRKVPFLKKSEVGRVLDPRSVALEVSNPLHKKAMKLLSELREHTNSVDIGITGGILVGKRTSDIDVIVYGRKTCEEVYKFLMESKTLEKYGRNEVLNLLENRREKYYNELIVKREMEKILQGKFEGVDVYIRLVPYTPKCPQKCTRSIEKLGTITTNVTITDSSLSYLYPCSYRAFDNKSRKEITITSDRGRFCEILKPGDFAFVRGELERVNDEGKTFLQLYLWDNEHFLLPIEKQ</sequence>
<protein>
    <recommendedName>
        <fullName evidence="3">Polymerase nucleotidyl transferase domain-containing protein</fullName>
    </recommendedName>
</protein>
<proteinExistence type="predicted"/>
<evidence type="ECO:0000313" key="1">
    <source>
        <dbReference type="EMBL" id="AFH43022.1"/>
    </source>
</evidence>
<dbReference type="Proteomes" id="UP000007391">
    <property type="component" value="Chromosome"/>
</dbReference>
<dbReference type="STRING" id="1163730.FFONT_1034"/>
<dbReference type="AlphaFoldDB" id="I0A215"/>
<dbReference type="KEGG" id="ffo:FFONT_1034"/>
<evidence type="ECO:0008006" key="3">
    <source>
        <dbReference type="Google" id="ProtNLM"/>
    </source>
</evidence>
<dbReference type="HOGENOM" id="CLU_1025340_0_0_2"/>
<reference evidence="2" key="1">
    <citation type="submission" date="2012-03" db="EMBL/GenBank/DDBJ databases">
        <title>Fervidicoccus fontis complete genome analysis confirms its distinct phylogenetic position and predicts its environmental function.</title>
        <authorList>
            <person name="Lebedinsky A.V."/>
            <person name="Mardanov A.V."/>
            <person name="Gumerov V.M."/>
            <person name="Beletsky A.V."/>
            <person name="Kublanov I.V."/>
            <person name="Perevalova A.A."/>
            <person name="Bonch-Osmolovskaya E.A."/>
            <person name="Ravin N.V."/>
            <person name="Skryabin K.G."/>
        </authorList>
    </citation>
    <scope>NUCLEOTIDE SEQUENCE [LARGE SCALE GENOMIC DNA]</scope>
    <source>
        <strain evidence="2">DSM 19380 / VKM B-2539 / Kam940</strain>
    </source>
</reference>